<keyword evidence="1" id="KW-0547">Nucleotide-binding</keyword>
<dbReference type="AlphaFoldDB" id="A0AAD3DHK9"/>
<dbReference type="PANTHER" id="PTHR48103">
    <property type="entry name" value="MIDASIN-RELATED"/>
    <property type="match status" value="1"/>
</dbReference>
<dbReference type="InterPro" id="IPR040848">
    <property type="entry name" value="AAA_lid_7"/>
</dbReference>
<accession>A0AAD3DHK9</accession>
<evidence type="ECO:0000313" key="6">
    <source>
        <dbReference type="Proteomes" id="UP001054857"/>
    </source>
</evidence>
<feature type="non-terminal residue" evidence="5">
    <location>
        <position position="462"/>
    </location>
</feature>
<dbReference type="Gene3D" id="3.40.50.300">
    <property type="entry name" value="P-loop containing nucleotide triphosphate hydrolases"/>
    <property type="match status" value="1"/>
</dbReference>
<feature type="domain" description="Midasin AAA lid" evidence="4">
    <location>
        <begin position="11"/>
        <end position="156"/>
    </location>
</feature>
<keyword evidence="6" id="KW-1185">Reference proteome</keyword>
<feature type="domain" description="ATPase dynein-related AAA" evidence="3">
    <location>
        <begin position="420"/>
        <end position="461"/>
    </location>
</feature>
<dbReference type="Pfam" id="PF07728">
    <property type="entry name" value="AAA_5"/>
    <property type="match status" value="1"/>
</dbReference>
<organism evidence="5 6">
    <name type="scientific">Astrephomene gubernaculifera</name>
    <dbReference type="NCBI Taxonomy" id="47775"/>
    <lineage>
        <taxon>Eukaryota</taxon>
        <taxon>Viridiplantae</taxon>
        <taxon>Chlorophyta</taxon>
        <taxon>core chlorophytes</taxon>
        <taxon>Chlorophyceae</taxon>
        <taxon>CS clade</taxon>
        <taxon>Chlamydomonadales</taxon>
        <taxon>Astrephomenaceae</taxon>
        <taxon>Astrephomene</taxon>
    </lineage>
</organism>
<evidence type="ECO:0000313" key="5">
    <source>
        <dbReference type="EMBL" id="GFR41364.1"/>
    </source>
</evidence>
<dbReference type="GO" id="GO:0000055">
    <property type="term" value="P:ribosomal large subunit export from nucleus"/>
    <property type="evidence" value="ECO:0007669"/>
    <property type="project" value="TreeGrafter"/>
</dbReference>
<evidence type="ECO:0000259" key="3">
    <source>
        <dbReference type="Pfam" id="PF07728"/>
    </source>
</evidence>
<dbReference type="Pfam" id="PF17867">
    <property type="entry name" value="AAA_lid_7"/>
    <property type="match status" value="1"/>
</dbReference>
<protein>
    <recommendedName>
        <fullName evidence="7">ATPase dynein-related AAA domain-containing protein</fullName>
    </recommendedName>
</protein>
<sequence>LFIAGALHPRVPTQLLRRMVDLLDAMQAAAAPPPASASADTGASAGEVAAAAGASAAAAAGVRDFAAAGGPWEFNLRDLLRWCDLVEGAVPPPPPTAAAMDTDDNADGAVAGTAAEETAALDAAAQHFARMLFSHRLRTHEDRAKLLRLFSSVWGCPPAGWQEQPAVLLSPRGAVVGRAVVPRAADPAPHASGATAAAAAAATAGASMASSTAELHLLPGSLPLLESLMQTLSRSWMALLVGGAGGGKTALARCAAALSGVRLLEISLTSGTDTSDLLGSFEQLEPERRVQEASDRVQQLAHCMSQRLLTSSSGAATPGVAPALLAAAQDLQAAWAAHMAALAAAERQADAASPIAAAAQRVGGLRSVVTACRAGIAALAPSFLESDGMVSELVSAADAADSELASLAALLADEAAAAVGGRFEWVDGALTRAIERGGWVLLEGANLCNPTVLDRLNPLLEP</sequence>
<evidence type="ECO:0008006" key="7">
    <source>
        <dbReference type="Google" id="ProtNLM"/>
    </source>
</evidence>
<dbReference type="EMBL" id="BMAR01000001">
    <property type="protein sequence ID" value="GFR41364.1"/>
    <property type="molecule type" value="Genomic_DNA"/>
</dbReference>
<dbReference type="GO" id="GO:0005634">
    <property type="term" value="C:nucleus"/>
    <property type="evidence" value="ECO:0007669"/>
    <property type="project" value="TreeGrafter"/>
</dbReference>
<feature type="non-terminal residue" evidence="5">
    <location>
        <position position="1"/>
    </location>
</feature>
<evidence type="ECO:0000259" key="4">
    <source>
        <dbReference type="Pfam" id="PF17867"/>
    </source>
</evidence>
<comment type="caution">
    <text evidence="5">The sequence shown here is derived from an EMBL/GenBank/DDBJ whole genome shotgun (WGS) entry which is preliminary data.</text>
</comment>
<dbReference type="PANTHER" id="PTHR48103:SF2">
    <property type="entry name" value="MIDASIN"/>
    <property type="match status" value="1"/>
</dbReference>
<reference evidence="5 6" key="1">
    <citation type="journal article" date="2021" name="Sci. Rep.">
        <title>Genome sequencing of the multicellular alga Astrephomene provides insights into convergent evolution of germ-soma differentiation.</title>
        <authorList>
            <person name="Yamashita S."/>
            <person name="Yamamoto K."/>
            <person name="Matsuzaki R."/>
            <person name="Suzuki S."/>
            <person name="Yamaguchi H."/>
            <person name="Hirooka S."/>
            <person name="Minakuchi Y."/>
            <person name="Miyagishima S."/>
            <person name="Kawachi M."/>
            <person name="Toyoda A."/>
            <person name="Nozaki H."/>
        </authorList>
    </citation>
    <scope>NUCLEOTIDE SEQUENCE [LARGE SCALE GENOMIC DNA]</scope>
    <source>
        <strain evidence="5 6">NIES-4017</strain>
    </source>
</reference>
<keyword evidence="2" id="KW-0067">ATP-binding</keyword>
<dbReference type="GO" id="GO:0016887">
    <property type="term" value="F:ATP hydrolysis activity"/>
    <property type="evidence" value="ECO:0007669"/>
    <property type="project" value="InterPro"/>
</dbReference>
<dbReference type="Proteomes" id="UP001054857">
    <property type="component" value="Unassembled WGS sequence"/>
</dbReference>
<dbReference type="GO" id="GO:0005524">
    <property type="term" value="F:ATP binding"/>
    <property type="evidence" value="ECO:0007669"/>
    <property type="project" value="UniProtKB-KW"/>
</dbReference>
<evidence type="ECO:0000256" key="1">
    <source>
        <dbReference type="ARBA" id="ARBA00022741"/>
    </source>
</evidence>
<proteinExistence type="predicted"/>
<dbReference type="SUPFAM" id="SSF52540">
    <property type="entry name" value="P-loop containing nucleoside triphosphate hydrolases"/>
    <property type="match status" value="1"/>
</dbReference>
<name>A0AAD3DHK9_9CHLO</name>
<dbReference type="GO" id="GO:0000027">
    <property type="term" value="P:ribosomal large subunit assembly"/>
    <property type="evidence" value="ECO:0007669"/>
    <property type="project" value="TreeGrafter"/>
</dbReference>
<gene>
    <name evidence="5" type="ORF">Agub_g2047</name>
</gene>
<dbReference type="InterPro" id="IPR011704">
    <property type="entry name" value="ATPase_dyneun-rel_AAA"/>
</dbReference>
<evidence type="ECO:0000256" key="2">
    <source>
        <dbReference type="ARBA" id="ARBA00022840"/>
    </source>
</evidence>
<dbReference type="InterPro" id="IPR027417">
    <property type="entry name" value="P-loop_NTPase"/>
</dbReference>
<dbReference type="GO" id="GO:0030687">
    <property type="term" value="C:preribosome, large subunit precursor"/>
    <property type="evidence" value="ECO:0007669"/>
    <property type="project" value="TreeGrafter"/>
</dbReference>